<comment type="caution">
    <text evidence="1">The sequence shown here is derived from an EMBL/GenBank/DDBJ whole genome shotgun (WGS) entry which is preliminary data.</text>
</comment>
<dbReference type="OrthoDB" id="5405126at2759"/>
<dbReference type="Proteomes" id="UP000799439">
    <property type="component" value="Unassembled WGS sequence"/>
</dbReference>
<keyword evidence="2" id="KW-1185">Reference proteome</keyword>
<gene>
    <name evidence="1" type="ORF">K461DRAFT_321080</name>
</gene>
<protein>
    <submittedName>
        <fullName evidence="1">Uncharacterized protein</fullName>
    </submittedName>
</protein>
<organism evidence="1 2">
    <name type="scientific">Myriangium duriaei CBS 260.36</name>
    <dbReference type="NCBI Taxonomy" id="1168546"/>
    <lineage>
        <taxon>Eukaryota</taxon>
        <taxon>Fungi</taxon>
        <taxon>Dikarya</taxon>
        <taxon>Ascomycota</taxon>
        <taxon>Pezizomycotina</taxon>
        <taxon>Dothideomycetes</taxon>
        <taxon>Dothideomycetidae</taxon>
        <taxon>Myriangiales</taxon>
        <taxon>Myriangiaceae</taxon>
        <taxon>Myriangium</taxon>
    </lineage>
</organism>
<dbReference type="AlphaFoldDB" id="A0A9P4J3I4"/>
<evidence type="ECO:0000313" key="1">
    <source>
        <dbReference type="EMBL" id="KAF2153425.1"/>
    </source>
</evidence>
<accession>A0A9P4J3I4</accession>
<evidence type="ECO:0000313" key="2">
    <source>
        <dbReference type="Proteomes" id="UP000799439"/>
    </source>
</evidence>
<proteinExistence type="predicted"/>
<dbReference type="EMBL" id="ML996085">
    <property type="protein sequence ID" value="KAF2153425.1"/>
    <property type="molecule type" value="Genomic_DNA"/>
</dbReference>
<name>A0A9P4J3I4_9PEZI</name>
<sequence>MSFVCRGCAMQAQPISSANVPVRTAARHFSSSSRMGVLPRHSVPVFPESSSQELNTMLSTLRNDHLMPAFLSADQQRLIYRRKFQKRLENVPTTAEIRGEEFDLRPLDRNAMTVQRKHLIKSSIDTLIEAEDWAQVAPMLQGLAALGKHSSAAHMEKLIRNVAAAGGFGVVVQALRTAEWKKISVRTKHVRRAAVRGMRQTAEHGGWSKESVDRAVRHAEEVLLSFEDARHVGKLSAKVDPLIDPLLMAAWLELYAVRAYKYNDGKDEDGKVRVYFDRLVRRFDPARNEYASLESKPDLAINNEFMRLLPMWQGVSLAAKVLDGPALSQAGQLRQYAKSCGDILAKNVEQLRNGEVKPGSYADLAIKEYELAAENIK</sequence>
<reference evidence="1" key="1">
    <citation type="journal article" date="2020" name="Stud. Mycol.">
        <title>101 Dothideomycetes genomes: a test case for predicting lifestyles and emergence of pathogens.</title>
        <authorList>
            <person name="Haridas S."/>
            <person name="Albert R."/>
            <person name="Binder M."/>
            <person name="Bloem J."/>
            <person name="Labutti K."/>
            <person name="Salamov A."/>
            <person name="Andreopoulos B."/>
            <person name="Baker S."/>
            <person name="Barry K."/>
            <person name="Bills G."/>
            <person name="Bluhm B."/>
            <person name="Cannon C."/>
            <person name="Castanera R."/>
            <person name="Culley D."/>
            <person name="Daum C."/>
            <person name="Ezra D."/>
            <person name="Gonzalez J."/>
            <person name="Henrissat B."/>
            <person name="Kuo A."/>
            <person name="Liang C."/>
            <person name="Lipzen A."/>
            <person name="Lutzoni F."/>
            <person name="Magnuson J."/>
            <person name="Mondo S."/>
            <person name="Nolan M."/>
            <person name="Ohm R."/>
            <person name="Pangilinan J."/>
            <person name="Park H.-J."/>
            <person name="Ramirez L."/>
            <person name="Alfaro M."/>
            <person name="Sun H."/>
            <person name="Tritt A."/>
            <person name="Yoshinaga Y."/>
            <person name="Zwiers L.-H."/>
            <person name="Turgeon B."/>
            <person name="Goodwin S."/>
            <person name="Spatafora J."/>
            <person name="Crous P."/>
            <person name="Grigoriev I."/>
        </authorList>
    </citation>
    <scope>NUCLEOTIDE SEQUENCE</scope>
    <source>
        <strain evidence="1">CBS 260.36</strain>
    </source>
</reference>